<keyword evidence="2" id="KW-1185">Reference proteome</keyword>
<gene>
    <name evidence="1" type="ORF">FRX31_023571</name>
</gene>
<accession>A0A7J6VR36</accession>
<organism evidence="1 2">
    <name type="scientific">Thalictrum thalictroides</name>
    <name type="common">Rue-anemone</name>
    <name type="synonym">Anemone thalictroides</name>
    <dbReference type="NCBI Taxonomy" id="46969"/>
    <lineage>
        <taxon>Eukaryota</taxon>
        <taxon>Viridiplantae</taxon>
        <taxon>Streptophyta</taxon>
        <taxon>Embryophyta</taxon>
        <taxon>Tracheophyta</taxon>
        <taxon>Spermatophyta</taxon>
        <taxon>Magnoliopsida</taxon>
        <taxon>Ranunculales</taxon>
        <taxon>Ranunculaceae</taxon>
        <taxon>Thalictroideae</taxon>
        <taxon>Thalictrum</taxon>
    </lineage>
</organism>
<dbReference type="Proteomes" id="UP000554482">
    <property type="component" value="Unassembled WGS sequence"/>
</dbReference>
<proteinExistence type="predicted"/>
<evidence type="ECO:0000313" key="2">
    <source>
        <dbReference type="Proteomes" id="UP000554482"/>
    </source>
</evidence>
<evidence type="ECO:0000313" key="1">
    <source>
        <dbReference type="EMBL" id="KAF5186842.1"/>
    </source>
</evidence>
<protein>
    <submittedName>
        <fullName evidence="1">Uncharacterized protein</fullName>
    </submittedName>
</protein>
<sequence>TSDISFCHWLCSGKLIKNVLKCRTKSCIYTPDAQRRQGILRTNPEFKAVAVEMDAQRRQGIPRTNPNLKLHLPG</sequence>
<comment type="caution">
    <text evidence="1">The sequence shown here is derived from an EMBL/GenBank/DDBJ whole genome shotgun (WGS) entry which is preliminary data.</text>
</comment>
<dbReference type="AlphaFoldDB" id="A0A7J6VR36"/>
<reference evidence="1 2" key="1">
    <citation type="submission" date="2020-06" db="EMBL/GenBank/DDBJ databases">
        <title>Transcriptomic and genomic resources for Thalictrum thalictroides and T. hernandezii: Facilitating candidate gene discovery in an emerging model plant lineage.</title>
        <authorList>
            <person name="Arias T."/>
            <person name="Riano-Pachon D.M."/>
            <person name="Di Stilio V.S."/>
        </authorList>
    </citation>
    <scope>NUCLEOTIDE SEQUENCE [LARGE SCALE GENOMIC DNA]</scope>
    <source>
        <strain evidence="2">cv. WT478/WT964</strain>
        <tissue evidence="1">Leaves</tissue>
    </source>
</reference>
<dbReference type="EMBL" id="JABWDY010028776">
    <property type="protein sequence ID" value="KAF5186842.1"/>
    <property type="molecule type" value="Genomic_DNA"/>
</dbReference>
<name>A0A7J6VR36_THATH</name>
<feature type="non-terminal residue" evidence="1">
    <location>
        <position position="1"/>
    </location>
</feature>